<dbReference type="AlphaFoldDB" id="A0A8S1YGB5"/>
<organism evidence="2 3">
    <name type="scientific">Paramecium octaurelia</name>
    <dbReference type="NCBI Taxonomy" id="43137"/>
    <lineage>
        <taxon>Eukaryota</taxon>
        <taxon>Sar</taxon>
        <taxon>Alveolata</taxon>
        <taxon>Ciliophora</taxon>
        <taxon>Intramacronucleata</taxon>
        <taxon>Oligohymenophorea</taxon>
        <taxon>Peniculida</taxon>
        <taxon>Parameciidae</taxon>
        <taxon>Paramecium</taxon>
    </lineage>
</organism>
<sequence length="439" mass="52004">MIQNHPLCPKSAMEKYYMEQQLPKYQTLPPQQAQKKNHSYYHDNSNIWNNQHQSSSNMKVFAKIQEQKLRGEKRIKQLQKQEERDKQLYQMSKHIYFNQLKQEDHLRMQTRKLERAGLQNLSQQQSDIEADQLQLKPIQYNTTLQGRPELFWNKVGQHSQKHIRMLVNPKILAMEEEAVKLIEKRIENEHKVEQIRWDLKQENMKLIRKLNAKRQQENDEIHYKAGLSPSHKMGISKTIHVRRPSRASRPSLDIIEQTLQQIEEKQERTSRPFTVDSDKPSFSLHNSQSTKNVHSLAKQIVQAQQDSNHLVSIRNALLGWIDLSLRDCTQHRLAMLATTISVKPSVLIVPFLRESRIKRLKHNKCLRILDQLINLRRMQTKCQIHLKANCRIKNFNIEINIEAISFISSYFFKKKYQNICDPIKSAITKIVNFKHFLYG</sequence>
<name>A0A8S1YGB5_PAROT</name>
<proteinExistence type="predicted"/>
<protein>
    <submittedName>
        <fullName evidence="2">Uncharacterized protein</fullName>
    </submittedName>
</protein>
<dbReference type="Proteomes" id="UP000683925">
    <property type="component" value="Unassembled WGS sequence"/>
</dbReference>
<keyword evidence="3" id="KW-1185">Reference proteome</keyword>
<evidence type="ECO:0000313" key="3">
    <source>
        <dbReference type="Proteomes" id="UP000683925"/>
    </source>
</evidence>
<dbReference type="OrthoDB" id="300604at2759"/>
<dbReference type="EMBL" id="CAJJDP010000157">
    <property type="protein sequence ID" value="CAD8211837.1"/>
    <property type="molecule type" value="Genomic_DNA"/>
</dbReference>
<reference evidence="2" key="1">
    <citation type="submission" date="2021-01" db="EMBL/GenBank/DDBJ databases">
        <authorList>
            <consortium name="Genoscope - CEA"/>
            <person name="William W."/>
        </authorList>
    </citation>
    <scope>NUCLEOTIDE SEQUENCE</scope>
</reference>
<comment type="caution">
    <text evidence="2">The sequence shown here is derived from an EMBL/GenBank/DDBJ whole genome shotgun (WGS) entry which is preliminary data.</text>
</comment>
<evidence type="ECO:0000256" key="1">
    <source>
        <dbReference type="SAM" id="MobiDB-lite"/>
    </source>
</evidence>
<gene>
    <name evidence="2" type="ORF">POCTA_138.1.T1550129</name>
</gene>
<dbReference type="OMA" id="ENDEIHY"/>
<evidence type="ECO:0000313" key="2">
    <source>
        <dbReference type="EMBL" id="CAD8211837.1"/>
    </source>
</evidence>
<feature type="region of interest" description="Disordered" evidence="1">
    <location>
        <begin position="266"/>
        <end position="287"/>
    </location>
</feature>
<accession>A0A8S1YGB5</accession>